<dbReference type="Pfam" id="PF16189">
    <property type="entry name" value="Creatinase_N_2"/>
    <property type="match status" value="1"/>
</dbReference>
<dbReference type="SUPFAM" id="SSF55920">
    <property type="entry name" value="Creatinase/aminopeptidase"/>
    <property type="match status" value="1"/>
</dbReference>
<evidence type="ECO:0000256" key="1">
    <source>
        <dbReference type="ARBA" id="ARBA00008766"/>
    </source>
</evidence>
<reference evidence="7 8" key="1">
    <citation type="submission" date="2017-10" db="EMBL/GenBank/DDBJ databases">
        <title>Massilia psychrophilum sp. nov., a novel purple-pigmented bacterium isolated from Tianshan glacier, Xinjiang Municipality, China.</title>
        <authorList>
            <person name="Wang H."/>
        </authorList>
    </citation>
    <scope>NUCLEOTIDE SEQUENCE [LARGE SCALE GENOMIC DNA]</scope>
    <source>
        <strain evidence="7 8">JCM 30813</strain>
    </source>
</reference>
<dbReference type="AlphaFoldDB" id="A0A2G8T1G4"/>
<dbReference type="GO" id="GO:0046872">
    <property type="term" value="F:metal ion binding"/>
    <property type="evidence" value="ECO:0007669"/>
    <property type="project" value="UniProtKB-KW"/>
</dbReference>
<feature type="domain" description="Creatinase N-terminal" evidence="5">
    <location>
        <begin position="14"/>
        <end position="139"/>
    </location>
</feature>
<dbReference type="InterPro" id="IPR000994">
    <property type="entry name" value="Pept_M24"/>
</dbReference>
<evidence type="ECO:0000259" key="6">
    <source>
        <dbReference type="Pfam" id="PF16188"/>
    </source>
</evidence>
<dbReference type="InterPro" id="IPR032416">
    <property type="entry name" value="Peptidase_M24_C"/>
</dbReference>
<evidence type="ECO:0000313" key="7">
    <source>
        <dbReference type="EMBL" id="PIL39876.1"/>
    </source>
</evidence>
<comment type="similarity">
    <text evidence="1">Belongs to the peptidase M24B family.</text>
</comment>
<evidence type="ECO:0000313" key="8">
    <source>
        <dbReference type="Proteomes" id="UP000228593"/>
    </source>
</evidence>
<name>A0A2G8T1G4_9BURK</name>
<dbReference type="Pfam" id="PF01321">
    <property type="entry name" value="Creatinase_N"/>
    <property type="match status" value="1"/>
</dbReference>
<dbReference type="Pfam" id="PF00557">
    <property type="entry name" value="Peptidase_M24"/>
    <property type="match status" value="1"/>
</dbReference>
<comment type="caution">
    <text evidence="7">The sequence shown here is derived from an EMBL/GenBank/DDBJ whole genome shotgun (WGS) entry which is preliminary data.</text>
</comment>
<dbReference type="Gene3D" id="3.90.230.10">
    <property type="entry name" value="Creatinase/methionine aminopeptidase superfamily"/>
    <property type="match status" value="1"/>
</dbReference>
<dbReference type="RefSeq" id="WP_099915904.1">
    <property type="nucleotide sequence ID" value="NZ_BMHS01000016.1"/>
</dbReference>
<dbReference type="InterPro" id="IPR050422">
    <property type="entry name" value="X-Pro_aminopeptidase_P"/>
</dbReference>
<dbReference type="PANTHER" id="PTHR43763:SF6">
    <property type="entry name" value="XAA-PRO AMINOPEPTIDASE 1"/>
    <property type="match status" value="1"/>
</dbReference>
<feature type="domain" description="Peptidase M24 C-terminal" evidence="6">
    <location>
        <begin position="545"/>
        <end position="605"/>
    </location>
</feature>
<dbReference type="FunFam" id="3.90.230.10:FF:000004">
    <property type="entry name" value="xaa-Pro aminopeptidase 1 isoform X1"/>
    <property type="match status" value="1"/>
</dbReference>
<organism evidence="7 8">
    <name type="scientific">Massilia psychrophila</name>
    <dbReference type="NCBI Taxonomy" id="1603353"/>
    <lineage>
        <taxon>Bacteria</taxon>
        <taxon>Pseudomonadati</taxon>
        <taxon>Pseudomonadota</taxon>
        <taxon>Betaproteobacteria</taxon>
        <taxon>Burkholderiales</taxon>
        <taxon>Oxalobacteraceae</taxon>
        <taxon>Telluria group</taxon>
        <taxon>Massilia</taxon>
    </lineage>
</organism>
<dbReference type="OrthoDB" id="9806388at2"/>
<dbReference type="Pfam" id="PF16188">
    <property type="entry name" value="Peptidase_M24_C"/>
    <property type="match status" value="1"/>
</dbReference>
<dbReference type="Proteomes" id="UP000228593">
    <property type="component" value="Unassembled WGS sequence"/>
</dbReference>
<dbReference type="GO" id="GO:0005737">
    <property type="term" value="C:cytoplasm"/>
    <property type="evidence" value="ECO:0007669"/>
    <property type="project" value="UniProtKB-ARBA"/>
</dbReference>
<dbReference type="SUPFAM" id="SSF53092">
    <property type="entry name" value="Creatinase/prolidase N-terminal domain"/>
    <property type="match status" value="1"/>
</dbReference>
<keyword evidence="7" id="KW-0645">Protease</keyword>
<evidence type="ECO:0000256" key="2">
    <source>
        <dbReference type="ARBA" id="ARBA00022723"/>
    </source>
</evidence>
<evidence type="ECO:0000259" key="5">
    <source>
        <dbReference type="Pfam" id="PF01321"/>
    </source>
</evidence>
<dbReference type="GO" id="GO:0070006">
    <property type="term" value="F:metalloaminopeptidase activity"/>
    <property type="evidence" value="ECO:0007669"/>
    <property type="project" value="InterPro"/>
</dbReference>
<dbReference type="InterPro" id="IPR033740">
    <property type="entry name" value="Pept_M24B"/>
</dbReference>
<evidence type="ECO:0000259" key="4">
    <source>
        <dbReference type="Pfam" id="PF00557"/>
    </source>
</evidence>
<dbReference type="InterPro" id="IPR000587">
    <property type="entry name" value="Creatinase_N"/>
</dbReference>
<dbReference type="EMBL" id="PDOB01000013">
    <property type="protein sequence ID" value="PIL39876.1"/>
    <property type="molecule type" value="Genomic_DNA"/>
</dbReference>
<dbReference type="PANTHER" id="PTHR43763">
    <property type="entry name" value="XAA-PRO AMINOPEPTIDASE 1"/>
    <property type="match status" value="1"/>
</dbReference>
<sequence length="605" mass="65174">MQNPSTIFQRAEVLARLRAVMQREHIDAVVIPSADPHLSEYLPGRWKGREWLTGFTGSVGTFIATAGCAGVWTDARYWDQAETELAGSAVCLKKIPSGASLLYIDWLSANLQAGQTVAVDARVLGLATARLLAEALAVRKIELRTDVDLLDEVWSGRPALPTAPVFEHAAPYAVTARADKLAGVRAAMSKLGADRHVISTLDDIAWLFNLRGADVSYNPVFLAHALIAPDRATLFVGDAKVPADVAERLRLDGVDLAPYDSAEAALAQLGAENVLLVDPRRITAGMRALVPAGVTVIEAINPSSFAKSKKSDAEAAHVRATMEHDGAALCEFFAWLEVRLADKRGGPLTELDIDTHVCAARARRPGFVSPSFGTIAGFNANGAIMHYRATETSHAVIEGDGLLLIDSGGQYVGGTTDITRVVPVGTPSSAQKRDVTLVLKGVIALSSAQFPRGTKSPMLDALARAPIWAGAIDYGHGTGHGVGYFLNVHEGPQSISATTMPEPHTAMEPGMITSIEPGIYRPGRWGIRIENLVLNRSAETTEFGEFLRFETLTLCPIDSRCLDVSLLRPDEIKWLNDYHALVRARLAPHVDGAARAWLDERTREL</sequence>
<keyword evidence="8" id="KW-1185">Reference proteome</keyword>
<proteinExistence type="inferred from homology"/>
<dbReference type="Gene3D" id="3.40.350.10">
    <property type="entry name" value="Creatinase/prolidase N-terminal domain"/>
    <property type="match status" value="2"/>
</dbReference>
<gene>
    <name evidence="7" type="ORF">CR103_10285</name>
</gene>
<accession>A0A2G8T1G4</accession>
<protein>
    <submittedName>
        <fullName evidence="7">Xaa-Pro aminopeptidase</fullName>
    </submittedName>
</protein>
<dbReference type="InterPro" id="IPR036005">
    <property type="entry name" value="Creatinase/aminopeptidase-like"/>
</dbReference>
<dbReference type="CDD" id="cd01085">
    <property type="entry name" value="APP"/>
    <property type="match status" value="1"/>
</dbReference>
<feature type="domain" description="Peptidase M24" evidence="4">
    <location>
        <begin position="317"/>
        <end position="534"/>
    </location>
</feature>
<dbReference type="InterPro" id="IPR029149">
    <property type="entry name" value="Creatin/AminoP/Spt16_N"/>
</dbReference>
<keyword evidence="2" id="KW-0479">Metal-binding</keyword>
<keyword evidence="3" id="KW-0378">Hydrolase</keyword>
<evidence type="ECO:0000256" key="3">
    <source>
        <dbReference type="ARBA" id="ARBA00022801"/>
    </source>
</evidence>
<keyword evidence="7" id="KW-0031">Aminopeptidase</keyword>